<accession>A0A7C4JM62</accession>
<name>A0A7C4JM62_STAMA</name>
<comment type="caution">
    <text evidence="1">The sequence shown here is derived from an EMBL/GenBank/DDBJ whole genome shotgun (WGS) entry which is preliminary data.</text>
</comment>
<reference evidence="1" key="1">
    <citation type="journal article" date="2020" name="mSystems">
        <title>Genome- and Community-Level Interaction Insights into Carbon Utilization and Element Cycling Functions of Hydrothermarchaeota in Hydrothermal Sediment.</title>
        <authorList>
            <person name="Zhou Z."/>
            <person name="Liu Y."/>
            <person name="Xu W."/>
            <person name="Pan J."/>
            <person name="Luo Z.H."/>
            <person name="Li M."/>
        </authorList>
    </citation>
    <scope>NUCLEOTIDE SEQUENCE [LARGE SCALE GENOMIC DNA]</scope>
    <source>
        <strain evidence="1">SpSt-648</strain>
    </source>
</reference>
<protein>
    <submittedName>
        <fullName evidence="1">Uncharacterized protein</fullName>
    </submittedName>
</protein>
<sequence>MRSIDEKLISMKIPVEIIENIFEDSVVSGEMYYEVCVDCRGYRVCTLISVKLEDIDSFKTVLEGLIIHIDKNRVINEEIETLLRLSRIIKYEGNVAKIYIPPLLSKSAYIVACRDIDWSKYDIRRVPVEEAYLYVGEEKNGNYEDNEMA</sequence>
<organism evidence="1">
    <name type="scientific">Staphylothermus marinus</name>
    <dbReference type="NCBI Taxonomy" id="2280"/>
    <lineage>
        <taxon>Archaea</taxon>
        <taxon>Thermoproteota</taxon>
        <taxon>Thermoprotei</taxon>
        <taxon>Desulfurococcales</taxon>
        <taxon>Desulfurococcaceae</taxon>
        <taxon>Staphylothermus</taxon>
    </lineage>
</organism>
<proteinExistence type="predicted"/>
<evidence type="ECO:0000313" key="1">
    <source>
        <dbReference type="EMBL" id="HGQ74438.1"/>
    </source>
</evidence>
<gene>
    <name evidence="1" type="ORF">ENU20_05120</name>
</gene>
<dbReference type="AlphaFoldDB" id="A0A7C4JM62"/>
<dbReference type="EMBL" id="DTBP01000045">
    <property type="protein sequence ID" value="HGQ74438.1"/>
    <property type="molecule type" value="Genomic_DNA"/>
</dbReference>